<dbReference type="AlphaFoldDB" id="A0A2H3NUS8"/>
<comment type="caution">
    <text evidence="2">The sequence shown here is derived from an EMBL/GenBank/DDBJ whole genome shotgun (WGS) entry which is preliminary data.</text>
</comment>
<proteinExistence type="predicted"/>
<feature type="domain" description="DinB-like" evidence="1">
    <location>
        <begin position="26"/>
        <end position="187"/>
    </location>
</feature>
<gene>
    <name evidence="2" type="ORF">CRI93_04220</name>
</gene>
<dbReference type="Gene3D" id="1.20.120.450">
    <property type="entry name" value="dinb family like domain"/>
    <property type="match status" value="1"/>
</dbReference>
<dbReference type="InterPro" id="IPR034660">
    <property type="entry name" value="DinB/YfiT-like"/>
</dbReference>
<organism evidence="2 3">
    <name type="scientific">Longimonas halophila</name>
    <dbReference type="NCBI Taxonomy" id="1469170"/>
    <lineage>
        <taxon>Bacteria</taxon>
        <taxon>Pseudomonadati</taxon>
        <taxon>Rhodothermota</taxon>
        <taxon>Rhodothermia</taxon>
        <taxon>Rhodothermales</taxon>
        <taxon>Salisaetaceae</taxon>
        <taxon>Longimonas</taxon>
    </lineage>
</organism>
<dbReference type="EMBL" id="PDEP01000003">
    <property type="protein sequence ID" value="PEN08327.1"/>
    <property type="molecule type" value="Genomic_DNA"/>
</dbReference>
<name>A0A2H3NUS8_9BACT</name>
<evidence type="ECO:0000313" key="3">
    <source>
        <dbReference type="Proteomes" id="UP000221024"/>
    </source>
</evidence>
<dbReference type="InterPro" id="IPR024775">
    <property type="entry name" value="DinB-like"/>
</dbReference>
<dbReference type="SUPFAM" id="SSF109854">
    <property type="entry name" value="DinB/YfiT-like putative metalloenzymes"/>
    <property type="match status" value="1"/>
</dbReference>
<dbReference type="OrthoDB" id="1524454at2"/>
<evidence type="ECO:0000313" key="2">
    <source>
        <dbReference type="EMBL" id="PEN08327.1"/>
    </source>
</evidence>
<keyword evidence="3" id="KW-1185">Reference proteome</keyword>
<accession>A0A2H3NUS8</accession>
<sequence length="198" mass="21837">MTRCITGPLIMEPLPPPYEPYRSGFETCCHDARMLWDAMTPGEALTPPAPGRWSPAQCLAHLNAAARPLVPALEARIFKAQRYGPYGAPPFRYGWLGRLFIASVDPESSVAIPAPPSFRPPPEPDPQAVLDTFCDYQRRLSVCVARSQGLDWARVRVASPALPVLYLGIGAWFEATLNHERRHLQQARQARGAAPNVA</sequence>
<dbReference type="Proteomes" id="UP000221024">
    <property type="component" value="Unassembled WGS sequence"/>
</dbReference>
<dbReference type="Pfam" id="PF12867">
    <property type="entry name" value="DinB_2"/>
    <property type="match status" value="1"/>
</dbReference>
<protein>
    <recommendedName>
        <fullName evidence="1">DinB-like domain-containing protein</fullName>
    </recommendedName>
</protein>
<evidence type="ECO:0000259" key="1">
    <source>
        <dbReference type="Pfam" id="PF12867"/>
    </source>
</evidence>
<reference evidence="2 3" key="1">
    <citation type="submission" date="2017-10" db="EMBL/GenBank/DDBJ databases">
        <title>Draft genome of Longimonas halophila.</title>
        <authorList>
            <person name="Goh K.M."/>
            <person name="Shamsir M.S."/>
            <person name="Lim S.W."/>
        </authorList>
    </citation>
    <scope>NUCLEOTIDE SEQUENCE [LARGE SCALE GENOMIC DNA]</scope>
    <source>
        <strain evidence="2 3">KCTC 42399</strain>
    </source>
</reference>